<dbReference type="InterPro" id="IPR028154">
    <property type="entry name" value="AMP-dep_Lig_C"/>
</dbReference>
<evidence type="ECO:0008006" key="5">
    <source>
        <dbReference type="Google" id="ProtNLM"/>
    </source>
</evidence>
<organism evidence="3 4">
    <name type="scientific">Sulfobacillus acidophilus</name>
    <dbReference type="NCBI Taxonomy" id="53633"/>
    <lineage>
        <taxon>Bacteria</taxon>
        <taxon>Bacillati</taxon>
        <taxon>Bacillota</taxon>
        <taxon>Clostridia</taxon>
        <taxon>Eubacteriales</taxon>
        <taxon>Clostridiales Family XVII. Incertae Sedis</taxon>
        <taxon>Sulfobacillus</taxon>
    </lineage>
</organism>
<dbReference type="Pfam" id="PF00501">
    <property type="entry name" value="AMP-binding"/>
    <property type="match status" value="1"/>
</dbReference>
<dbReference type="SUPFAM" id="SSF56801">
    <property type="entry name" value="Acetyl-CoA synthetase-like"/>
    <property type="match status" value="1"/>
</dbReference>
<evidence type="ECO:0000313" key="3">
    <source>
        <dbReference type="EMBL" id="PSR22916.1"/>
    </source>
</evidence>
<gene>
    <name evidence="3" type="ORF">C7B45_04665</name>
</gene>
<dbReference type="InterPro" id="IPR000873">
    <property type="entry name" value="AMP-dep_synth/lig_dom"/>
</dbReference>
<name>A0A2T2WL30_9FIRM</name>
<feature type="domain" description="AMP-dependent synthetase/ligase" evidence="1">
    <location>
        <begin position="108"/>
        <end position="267"/>
    </location>
</feature>
<dbReference type="Proteomes" id="UP000241848">
    <property type="component" value="Unassembled WGS sequence"/>
</dbReference>
<evidence type="ECO:0000259" key="1">
    <source>
        <dbReference type="Pfam" id="PF00501"/>
    </source>
</evidence>
<evidence type="ECO:0000313" key="4">
    <source>
        <dbReference type="Proteomes" id="UP000241848"/>
    </source>
</evidence>
<comment type="caution">
    <text evidence="3">The sequence shown here is derived from an EMBL/GenBank/DDBJ whole genome shotgun (WGS) entry which is preliminary data.</text>
</comment>
<dbReference type="Gene3D" id="3.40.50.12780">
    <property type="entry name" value="N-terminal domain of ligase-like"/>
    <property type="match status" value="1"/>
</dbReference>
<proteinExistence type="predicted"/>
<dbReference type="PANTHER" id="PTHR43845">
    <property type="entry name" value="BLR5969 PROTEIN"/>
    <property type="match status" value="1"/>
</dbReference>
<dbReference type="InterPro" id="IPR042099">
    <property type="entry name" value="ANL_N_sf"/>
</dbReference>
<dbReference type="AlphaFoldDB" id="A0A2T2WL30"/>
<accession>A0A2T2WL30</accession>
<dbReference type="EMBL" id="PXYV01000010">
    <property type="protein sequence ID" value="PSR22916.1"/>
    <property type="molecule type" value="Genomic_DNA"/>
</dbReference>
<sequence length="404" mass="44846">MVEMAALKEQLTYAYQFPLYRKLWDAAQFCPNDIQDWNDWTHIPLLTRNDILTTIRDNPPYGGFWFDGPKRLHITPFPGLGTIPVLASMEDVQRSIARETEVFRRAGFTRDDVVQVTFGYAPFYTGMHFHLVAEAVGAVVVPAGPGNAEQQAHWIAELGVTALITNPSFALKIGPLLPNNHRVRLIYAGGEPLSAVEGFRERLRSAFGGPGVTIIDSYGISEVGMMATECQAERGLHVYSNAIVTEILDPETGKSVPQGQPGELVVTQVKQEGFPLVRFRTSDLTRLVSDNCACGETVTLPKGILGRIDEVRKVKGVKLYPSQIAVVLAEFPEVSPRNYRVRLWAEGGTDHMELTIQSSTSHINEERLKERMRSELLIAPNRVCVETLLADGMQIIDERGKGAF</sequence>
<protein>
    <recommendedName>
        <fullName evidence="5">AMP-dependent synthetase/ligase domain-containing protein</fullName>
    </recommendedName>
</protein>
<evidence type="ECO:0000259" key="2">
    <source>
        <dbReference type="Pfam" id="PF14535"/>
    </source>
</evidence>
<dbReference type="PANTHER" id="PTHR43845:SF1">
    <property type="entry name" value="BLR5969 PROTEIN"/>
    <property type="match status" value="1"/>
</dbReference>
<dbReference type="Pfam" id="PF14535">
    <property type="entry name" value="AMP-binding_C_2"/>
    <property type="match status" value="1"/>
</dbReference>
<dbReference type="Gene3D" id="3.30.300.30">
    <property type="match status" value="1"/>
</dbReference>
<reference evidence="3 4" key="1">
    <citation type="journal article" date="2014" name="BMC Genomics">
        <title>Comparison of environmental and isolate Sulfobacillus genomes reveals diverse carbon, sulfur, nitrogen, and hydrogen metabolisms.</title>
        <authorList>
            <person name="Justice N.B."/>
            <person name="Norman A."/>
            <person name="Brown C.T."/>
            <person name="Singh A."/>
            <person name="Thomas B.C."/>
            <person name="Banfield J.F."/>
        </authorList>
    </citation>
    <scope>NUCLEOTIDE SEQUENCE [LARGE SCALE GENOMIC DNA]</scope>
    <source>
        <strain evidence="3">AMDSBA3</strain>
    </source>
</reference>
<feature type="domain" description="AMP-dependent ligase C-terminal" evidence="2">
    <location>
        <begin position="316"/>
        <end position="375"/>
    </location>
</feature>
<dbReference type="InterPro" id="IPR045851">
    <property type="entry name" value="AMP-bd_C_sf"/>
</dbReference>